<comment type="caution">
    <text evidence="2">The sequence shown here is derived from an EMBL/GenBank/DDBJ whole genome shotgun (WGS) entry which is preliminary data.</text>
</comment>
<keyword evidence="3" id="KW-1185">Reference proteome</keyword>
<dbReference type="Gene3D" id="1.20.1270.210">
    <property type="match status" value="1"/>
</dbReference>
<dbReference type="Pfam" id="PF04860">
    <property type="entry name" value="Phage_portal"/>
    <property type="match status" value="1"/>
</dbReference>
<feature type="compositionally biased region" description="Acidic residues" evidence="1">
    <location>
        <begin position="383"/>
        <end position="392"/>
    </location>
</feature>
<evidence type="ECO:0000313" key="2">
    <source>
        <dbReference type="EMBL" id="GFJ91575.1"/>
    </source>
</evidence>
<dbReference type="EMBL" id="BLPG01000001">
    <property type="protein sequence ID" value="GFJ91575.1"/>
    <property type="molecule type" value="Genomic_DNA"/>
</dbReference>
<protein>
    <recommendedName>
        <fullName evidence="4">Phage portal protein</fullName>
    </recommendedName>
</protein>
<name>A0A6V8LG06_9ACTN</name>
<gene>
    <name evidence="2" type="ORF">Prum_052170</name>
</gene>
<evidence type="ECO:0000256" key="1">
    <source>
        <dbReference type="SAM" id="MobiDB-lite"/>
    </source>
</evidence>
<dbReference type="AlphaFoldDB" id="A0A6V8LG06"/>
<dbReference type="InterPro" id="IPR006944">
    <property type="entry name" value="Phage/GTA_portal"/>
</dbReference>
<sequence length="392" mass="42890">MVSGQLWPPVIDPATLTRQVWDVDTARSLPGVGRALQLYGGLISQCPLDQYRGDELIKPRPPLLQLPDVNLRARSTFSRVHVEDYLLHGNAVHLVTARTSTGAVRGVRWFPAWMWFVADPTSTRDGGVDYYLNGREVPRDDVVHVQRGAAEHQPWRGVGVVEEHLKTLNRAGLEEAAESKNLSGGGVPSVVIVAPQTEISPDEAEDAKDTWEEKFDGPGRRPAIVPNGTEVIPLGWSPVDGQMIEARKMSLVDVANAFNLDPYWLGAEGSSHTYKSPGPMFLTLLRTSLDPVMQDLELVWSLLWLPPTGRSVRFDRLALTRDDFATEVQIGTQAVAAGLITREEWRVRQGLPVKPEFGVLKAPAPAPPVPAGPPSLQVIPGGAEDEDQEVTG</sequence>
<evidence type="ECO:0008006" key="4">
    <source>
        <dbReference type="Google" id="ProtNLM"/>
    </source>
</evidence>
<feature type="compositionally biased region" description="Pro residues" evidence="1">
    <location>
        <begin position="364"/>
        <end position="373"/>
    </location>
</feature>
<dbReference type="Gene3D" id="3.30.1120.70">
    <property type="match status" value="1"/>
</dbReference>
<evidence type="ECO:0000313" key="3">
    <source>
        <dbReference type="Proteomes" id="UP000482960"/>
    </source>
</evidence>
<reference evidence="2 3" key="2">
    <citation type="submission" date="2020-03" db="EMBL/GenBank/DDBJ databases">
        <authorList>
            <person name="Ichikawa N."/>
            <person name="Kimura A."/>
            <person name="Kitahashi Y."/>
            <person name="Uohara A."/>
        </authorList>
    </citation>
    <scope>NUCLEOTIDE SEQUENCE [LARGE SCALE GENOMIC DNA]</scope>
    <source>
        <strain evidence="2 3">NBRC 108638</strain>
    </source>
</reference>
<proteinExistence type="predicted"/>
<dbReference type="Proteomes" id="UP000482960">
    <property type="component" value="Unassembled WGS sequence"/>
</dbReference>
<dbReference type="Gene3D" id="3.40.140.120">
    <property type="match status" value="1"/>
</dbReference>
<reference evidence="2 3" key="1">
    <citation type="submission" date="2020-03" db="EMBL/GenBank/DDBJ databases">
        <title>Whole genome shotgun sequence of Phytohabitans rumicis NBRC 108638.</title>
        <authorList>
            <person name="Komaki H."/>
            <person name="Tamura T."/>
        </authorList>
    </citation>
    <scope>NUCLEOTIDE SEQUENCE [LARGE SCALE GENOMIC DNA]</scope>
    <source>
        <strain evidence="2 3">NBRC 108638</strain>
    </source>
</reference>
<organism evidence="2 3">
    <name type="scientific">Phytohabitans rumicis</name>
    <dbReference type="NCBI Taxonomy" id="1076125"/>
    <lineage>
        <taxon>Bacteria</taxon>
        <taxon>Bacillati</taxon>
        <taxon>Actinomycetota</taxon>
        <taxon>Actinomycetes</taxon>
        <taxon>Micromonosporales</taxon>
        <taxon>Micromonosporaceae</taxon>
    </lineage>
</organism>
<dbReference type="RefSeq" id="WP_173078623.1">
    <property type="nucleotide sequence ID" value="NZ_BAABJB010000004.1"/>
</dbReference>
<feature type="region of interest" description="Disordered" evidence="1">
    <location>
        <begin position="361"/>
        <end position="392"/>
    </location>
</feature>
<accession>A0A6V8LG06</accession>